<dbReference type="InterPro" id="IPR009057">
    <property type="entry name" value="Homeodomain-like_sf"/>
</dbReference>
<feature type="domain" description="HTH araC/xylS-type" evidence="4">
    <location>
        <begin position="200"/>
        <end position="301"/>
    </location>
</feature>
<dbReference type="Pfam" id="PF12833">
    <property type="entry name" value="HTH_18"/>
    <property type="match status" value="1"/>
</dbReference>
<dbReference type="SMART" id="SM00342">
    <property type="entry name" value="HTH_ARAC"/>
    <property type="match status" value="1"/>
</dbReference>
<evidence type="ECO:0000256" key="3">
    <source>
        <dbReference type="ARBA" id="ARBA00023163"/>
    </source>
</evidence>
<dbReference type="PRINTS" id="PR00032">
    <property type="entry name" value="HTHARAC"/>
</dbReference>
<keyword evidence="6" id="KW-1185">Reference proteome</keyword>
<dbReference type="AlphaFoldDB" id="A0A841JT77"/>
<dbReference type="PROSITE" id="PS01124">
    <property type="entry name" value="HTH_ARAC_FAMILY_2"/>
    <property type="match status" value="1"/>
</dbReference>
<keyword evidence="3" id="KW-0804">Transcription</keyword>
<evidence type="ECO:0000256" key="2">
    <source>
        <dbReference type="ARBA" id="ARBA00023125"/>
    </source>
</evidence>
<name>A0A841JT77_9BACT</name>
<dbReference type="PANTHER" id="PTHR46796:SF7">
    <property type="entry name" value="ARAC FAMILY TRANSCRIPTIONAL REGULATOR"/>
    <property type="match status" value="1"/>
</dbReference>
<evidence type="ECO:0000256" key="1">
    <source>
        <dbReference type="ARBA" id="ARBA00023015"/>
    </source>
</evidence>
<keyword evidence="1" id="KW-0805">Transcription regulation</keyword>
<dbReference type="Pfam" id="PF12852">
    <property type="entry name" value="Cupin_6"/>
    <property type="match status" value="1"/>
</dbReference>
<dbReference type="RefSeq" id="WP_050058704.1">
    <property type="nucleotide sequence ID" value="NZ_JACHEK010000003.1"/>
</dbReference>
<dbReference type="InterPro" id="IPR020449">
    <property type="entry name" value="Tscrpt_reg_AraC-type_HTH"/>
</dbReference>
<dbReference type="InterPro" id="IPR018060">
    <property type="entry name" value="HTH_AraC"/>
</dbReference>
<keyword evidence="2 5" id="KW-0238">DNA-binding</keyword>
<gene>
    <name evidence="5" type="ORF">HNQ77_001646</name>
</gene>
<dbReference type="Proteomes" id="UP000538666">
    <property type="component" value="Unassembled WGS sequence"/>
</dbReference>
<protein>
    <submittedName>
        <fullName evidence="5">AraC-like DNA-binding protein</fullName>
    </submittedName>
</protein>
<dbReference type="SUPFAM" id="SSF46689">
    <property type="entry name" value="Homeodomain-like"/>
    <property type="match status" value="2"/>
</dbReference>
<dbReference type="GO" id="GO:0043565">
    <property type="term" value="F:sequence-specific DNA binding"/>
    <property type="evidence" value="ECO:0007669"/>
    <property type="project" value="InterPro"/>
</dbReference>
<dbReference type="Gene3D" id="1.10.10.60">
    <property type="entry name" value="Homeodomain-like"/>
    <property type="match status" value="2"/>
</dbReference>
<organism evidence="5 6">
    <name type="scientific">Silvibacterium bohemicum</name>
    <dbReference type="NCBI Taxonomy" id="1577686"/>
    <lineage>
        <taxon>Bacteria</taxon>
        <taxon>Pseudomonadati</taxon>
        <taxon>Acidobacteriota</taxon>
        <taxon>Terriglobia</taxon>
        <taxon>Terriglobales</taxon>
        <taxon>Acidobacteriaceae</taxon>
        <taxon>Silvibacterium</taxon>
    </lineage>
</organism>
<dbReference type="GO" id="GO:0003700">
    <property type="term" value="F:DNA-binding transcription factor activity"/>
    <property type="evidence" value="ECO:0007669"/>
    <property type="project" value="InterPro"/>
</dbReference>
<proteinExistence type="predicted"/>
<dbReference type="InterPro" id="IPR050204">
    <property type="entry name" value="AraC_XylS_family_regulators"/>
</dbReference>
<dbReference type="InterPro" id="IPR032783">
    <property type="entry name" value="AraC_lig"/>
</dbReference>
<evidence type="ECO:0000313" key="6">
    <source>
        <dbReference type="Proteomes" id="UP000538666"/>
    </source>
</evidence>
<dbReference type="PANTHER" id="PTHR46796">
    <property type="entry name" value="HTH-TYPE TRANSCRIPTIONAL ACTIVATOR RHAS-RELATED"/>
    <property type="match status" value="1"/>
</dbReference>
<sequence length="312" mass="34463">MADPLSDVLSLLKPRSFMSGGIDAGGDWSFQFERSNCFMCFALVSGHCWLLIEDVDEPTELAAGDFVSLPHGPAFRLASDLAVSPVDVRSVITGPLNGGIVTWQGGGACLGLTAFFTFAAEHANILLGLLPPPVHIRSHADRAVMQWYLERMMVVLRNPQPGSVLLGEYLSQMMLIELLRLHVTQKETERVGWLFALSDRQLSVAMTAMHERPGYRWTLQKLANRAGMSRSAFALRFKKKVGISVMEYLTRWRMLLAGDRLMNSHDSVSDIALSLGYESDSAFSFAFRREIGCSPRQYCHVRASASAGSISS</sequence>
<dbReference type="EMBL" id="JACHEK010000003">
    <property type="protein sequence ID" value="MBB6143697.1"/>
    <property type="molecule type" value="Genomic_DNA"/>
</dbReference>
<accession>A0A841JT77</accession>
<evidence type="ECO:0000259" key="4">
    <source>
        <dbReference type="PROSITE" id="PS01124"/>
    </source>
</evidence>
<reference evidence="5 6" key="1">
    <citation type="submission" date="2020-08" db="EMBL/GenBank/DDBJ databases">
        <title>Genomic Encyclopedia of Type Strains, Phase IV (KMG-IV): sequencing the most valuable type-strain genomes for metagenomic binning, comparative biology and taxonomic classification.</title>
        <authorList>
            <person name="Goeker M."/>
        </authorList>
    </citation>
    <scope>NUCLEOTIDE SEQUENCE [LARGE SCALE GENOMIC DNA]</scope>
    <source>
        <strain evidence="5 6">DSM 103733</strain>
    </source>
</reference>
<evidence type="ECO:0000313" key="5">
    <source>
        <dbReference type="EMBL" id="MBB6143697.1"/>
    </source>
</evidence>
<comment type="caution">
    <text evidence="5">The sequence shown here is derived from an EMBL/GenBank/DDBJ whole genome shotgun (WGS) entry which is preliminary data.</text>
</comment>